<feature type="region of interest" description="Disordered" evidence="4">
    <location>
        <begin position="365"/>
        <end position="385"/>
    </location>
</feature>
<dbReference type="Pfam" id="PF00536">
    <property type="entry name" value="SAM_1"/>
    <property type="match status" value="1"/>
</dbReference>
<feature type="compositionally biased region" description="Low complexity" evidence="4">
    <location>
        <begin position="682"/>
        <end position="694"/>
    </location>
</feature>
<accession>A0A9D4NYZ4</accession>
<feature type="compositionally biased region" description="Low complexity" evidence="4">
    <location>
        <begin position="459"/>
        <end position="470"/>
    </location>
</feature>
<feature type="region of interest" description="Disordered" evidence="4">
    <location>
        <begin position="565"/>
        <end position="597"/>
    </location>
</feature>
<feature type="region of interest" description="Disordered" evidence="4">
    <location>
        <begin position="456"/>
        <end position="531"/>
    </location>
</feature>
<comment type="caution">
    <text evidence="6">The sequence shown here is derived from an EMBL/GenBank/DDBJ whole genome shotgun (WGS) entry which is preliminary data.</text>
</comment>
<feature type="compositionally biased region" description="Low complexity" evidence="4">
    <location>
        <begin position="502"/>
        <end position="523"/>
    </location>
</feature>
<feature type="region of interest" description="Disordered" evidence="4">
    <location>
        <begin position="194"/>
        <end position="214"/>
    </location>
</feature>
<proteinExistence type="predicted"/>
<evidence type="ECO:0000256" key="3">
    <source>
        <dbReference type="ARBA" id="ARBA00022884"/>
    </source>
</evidence>
<feature type="compositionally biased region" description="Low complexity" evidence="4">
    <location>
        <begin position="368"/>
        <end position="380"/>
    </location>
</feature>
<reference evidence="6" key="1">
    <citation type="submission" date="2020-06" db="EMBL/GenBank/DDBJ databases">
        <authorList>
            <person name="Ji K."/>
            <person name="Li J."/>
        </authorList>
    </citation>
    <scope>NUCLEOTIDE SEQUENCE</scope>
    <source>
        <strain evidence="6">JKM2019</strain>
        <tissue evidence="6">Whole body</tissue>
    </source>
</reference>
<keyword evidence="2" id="KW-0963">Cytoplasm</keyword>
<feature type="compositionally biased region" description="Low complexity" evidence="4">
    <location>
        <begin position="574"/>
        <end position="587"/>
    </location>
</feature>
<dbReference type="SUPFAM" id="SSF47769">
    <property type="entry name" value="SAM/Pointed domain"/>
    <property type="match status" value="1"/>
</dbReference>
<dbReference type="InterPro" id="IPR001660">
    <property type="entry name" value="SAM"/>
</dbReference>
<dbReference type="GO" id="GO:0000932">
    <property type="term" value="C:P-body"/>
    <property type="evidence" value="ECO:0007669"/>
    <property type="project" value="TreeGrafter"/>
</dbReference>
<reference evidence="6" key="2">
    <citation type="journal article" date="2021" name="World Allergy Organ. J.">
        <title>Chromosome-level assembly of Dermatophagoides farinae genome and transcriptome reveals two novel allergens Der f 37 and Der f 39.</title>
        <authorList>
            <person name="Chen J."/>
            <person name="Cai Z."/>
            <person name="Fan D."/>
            <person name="Hu J."/>
            <person name="Hou Y."/>
            <person name="He Y."/>
            <person name="Zhang Z."/>
            <person name="Zhao Z."/>
            <person name="Gao P."/>
            <person name="Hu W."/>
            <person name="Sun J."/>
            <person name="Li J."/>
            <person name="Ji K."/>
        </authorList>
    </citation>
    <scope>NUCLEOTIDE SEQUENCE</scope>
    <source>
        <strain evidence="6">JKM2019</strain>
    </source>
</reference>
<dbReference type="GO" id="GO:0003729">
    <property type="term" value="F:mRNA binding"/>
    <property type="evidence" value="ECO:0007669"/>
    <property type="project" value="TreeGrafter"/>
</dbReference>
<dbReference type="GO" id="GO:0000289">
    <property type="term" value="P:nuclear-transcribed mRNA poly(A) tail shortening"/>
    <property type="evidence" value="ECO:0007669"/>
    <property type="project" value="TreeGrafter"/>
</dbReference>
<evidence type="ECO:0000256" key="2">
    <source>
        <dbReference type="ARBA" id="ARBA00022490"/>
    </source>
</evidence>
<feature type="compositionally biased region" description="Polar residues" evidence="4">
    <location>
        <begin position="704"/>
        <end position="723"/>
    </location>
</feature>
<dbReference type="SMART" id="SM00454">
    <property type="entry name" value="SAM"/>
    <property type="match status" value="1"/>
</dbReference>
<comment type="subcellular location">
    <subcellularLocation>
        <location evidence="1">Cytoplasm</location>
    </subcellularLocation>
</comment>
<keyword evidence="3" id="KW-0694">RNA-binding</keyword>
<dbReference type="Gene3D" id="1.10.150.50">
    <property type="entry name" value="Transcription Factor, Ets-1"/>
    <property type="match status" value="1"/>
</dbReference>
<evidence type="ECO:0000259" key="5">
    <source>
        <dbReference type="SMART" id="SM00454"/>
    </source>
</evidence>
<gene>
    <name evidence="6" type="ORF">HUG17_4118</name>
</gene>
<feature type="region of interest" description="Disordered" evidence="4">
    <location>
        <begin position="672"/>
        <end position="723"/>
    </location>
</feature>
<dbReference type="PANTHER" id="PTHR12515">
    <property type="entry name" value="STERILE ALPHA MOTIF DOMAIN CONTAINING PROTEIN 4-RELATED"/>
    <property type="match status" value="1"/>
</dbReference>
<sequence>MGNNQMTKTTGGNTTSTNESGSKIDTLLDRKAFISLEKSINWQSLLANDYYGQFQNQNKHSDTTTTTVSNNKTEIECNNGNEFSHPGMKYVPAWLKLLRLHKYASIFAHMSYDDMMNITEHDLEQRNITKGARQKLFLSIQKLRARSAVLLESERQLSTDNGHWESKSSLKIISQILFQIRAFLSTPICCDGGGSGNERQQSTNDDNDGQPDESISLLTVDVNNNNNNNRQTLSSSTITQNGDLPSIIVRLIGHVLNVLMIKCQKYLKKKMKKCSRNSNHHQQQSTQELYGYNDDDTKNTMMMMTIVENTMKMVDDKQQQEQQTMVIVDDKKRIRMIQMQFHDDDVDGSGSSTDDDDDDVNFVPKITSSSVNNSDVNPDESSTKINGSIVNQCQSLDDDQEEHFDYQEEELYTMIKRILDKCLLHEAFIKYEKILFNHSKQLEYLSSIFHLKYDHSSTTEDPQTTATTTTIDCNNIDSDGRQRKDSLLSMNDDGEPYRNHNQHSSCQSQSISSLNHHLSDNSNQKNQRHQQPLDAIGSSMHKPSISTWISRHNHHQNNNKYHGEIEQQRRHQQSKTNNRNYNNQNSNNRHHHSSNHQIASATAIGCTKRNLQQQQQTKFINHEQQQNYHYNQLNNNNSQNFFTYNANYSIANGHHHYHHQDQDPVMKPMLLMNHNYDGSQGESSSSSSSTTSESPLSPIIQMINDGNGNENSGGPSLFYNQQSNDLSSSLTNFSVINNNNK</sequence>
<name>A0A9D4NYZ4_DERFA</name>
<feature type="domain" description="SAM" evidence="5">
    <location>
        <begin position="83"/>
        <end position="146"/>
    </location>
</feature>
<feature type="region of interest" description="Disordered" evidence="4">
    <location>
        <begin position="1"/>
        <end position="22"/>
    </location>
</feature>
<protein>
    <recommendedName>
        <fullName evidence="5">SAM domain-containing protein</fullName>
    </recommendedName>
</protein>
<evidence type="ECO:0000256" key="4">
    <source>
        <dbReference type="SAM" id="MobiDB-lite"/>
    </source>
</evidence>
<dbReference type="Proteomes" id="UP000828236">
    <property type="component" value="Unassembled WGS sequence"/>
</dbReference>
<feature type="compositionally biased region" description="Low complexity" evidence="4">
    <location>
        <begin position="1"/>
        <end position="21"/>
    </location>
</feature>
<dbReference type="InterPro" id="IPR050897">
    <property type="entry name" value="SMAUG/VTS1_RNA-bind"/>
</dbReference>
<dbReference type="InterPro" id="IPR013761">
    <property type="entry name" value="SAM/pointed_sf"/>
</dbReference>
<organism evidence="6">
    <name type="scientific">Dermatophagoides farinae</name>
    <name type="common">American house dust mite</name>
    <dbReference type="NCBI Taxonomy" id="6954"/>
    <lineage>
        <taxon>Eukaryota</taxon>
        <taxon>Metazoa</taxon>
        <taxon>Ecdysozoa</taxon>
        <taxon>Arthropoda</taxon>
        <taxon>Chelicerata</taxon>
        <taxon>Arachnida</taxon>
        <taxon>Acari</taxon>
        <taxon>Acariformes</taxon>
        <taxon>Sarcoptiformes</taxon>
        <taxon>Astigmata</taxon>
        <taxon>Psoroptidia</taxon>
        <taxon>Analgoidea</taxon>
        <taxon>Pyroglyphidae</taxon>
        <taxon>Dermatophagoidinae</taxon>
        <taxon>Dermatophagoides</taxon>
    </lineage>
</organism>
<evidence type="ECO:0000256" key="1">
    <source>
        <dbReference type="ARBA" id="ARBA00004496"/>
    </source>
</evidence>
<dbReference type="AlphaFoldDB" id="A0A9D4NYZ4"/>
<evidence type="ECO:0000313" key="6">
    <source>
        <dbReference type="EMBL" id="KAH7640085.1"/>
    </source>
</evidence>
<dbReference type="PANTHER" id="PTHR12515:SF5">
    <property type="entry name" value="PROTEIN SMAUG"/>
    <property type="match status" value="1"/>
</dbReference>
<dbReference type="EMBL" id="SDOV01000007">
    <property type="protein sequence ID" value="KAH7640085.1"/>
    <property type="molecule type" value="Genomic_DNA"/>
</dbReference>